<evidence type="ECO:0000313" key="2">
    <source>
        <dbReference type="Proteomes" id="UP000019364"/>
    </source>
</evidence>
<organism evidence="1 2">
    <name type="scientific">Paenibacillus pini JCM 16418</name>
    <dbReference type="NCBI Taxonomy" id="1236976"/>
    <lineage>
        <taxon>Bacteria</taxon>
        <taxon>Bacillati</taxon>
        <taxon>Bacillota</taxon>
        <taxon>Bacilli</taxon>
        <taxon>Bacillales</taxon>
        <taxon>Paenibacillaceae</taxon>
        <taxon>Paenibacillus</taxon>
    </lineage>
</organism>
<dbReference type="AlphaFoldDB" id="W7YWC1"/>
<proteinExistence type="predicted"/>
<accession>W7YWC1</accession>
<sequence length="52" mass="5987">METILFNRDNEFKVILTSRVLTQLPILSNPEFNTQDEDAVDFLATTFVPKTL</sequence>
<dbReference type="Proteomes" id="UP000019364">
    <property type="component" value="Unassembled WGS sequence"/>
</dbReference>
<protein>
    <submittedName>
        <fullName evidence="1">Uncharacterized protein</fullName>
    </submittedName>
</protein>
<dbReference type="RefSeq" id="WP_156327222.1">
    <property type="nucleotide sequence ID" value="NZ_BAVZ01000009.1"/>
</dbReference>
<dbReference type="OrthoDB" id="2623314at2"/>
<name>W7YWC1_9BACL</name>
<reference evidence="1 2" key="1">
    <citation type="journal article" date="2014" name="Genome Announc.">
        <title>Draft Genome Sequence of Paenibacillus pini JCM 16418T, Isolated from the Rhizosphere of Pine Tree.</title>
        <authorList>
            <person name="Yuki M."/>
            <person name="Oshima K."/>
            <person name="Suda W."/>
            <person name="Oshida Y."/>
            <person name="Kitamura K."/>
            <person name="Iida Y."/>
            <person name="Hattori M."/>
            <person name="Ohkuma M."/>
        </authorList>
    </citation>
    <scope>NUCLEOTIDE SEQUENCE [LARGE SCALE GENOMIC DNA]</scope>
    <source>
        <strain evidence="1 2">JCM 16418</strain>
    </source>
</reference>
<evidence type="ECO:0000313" key="1">
    <source>
        <dbReference type="EMBL" id="GAF08961.1"/>
    </source>
</evidence>
<dbReference type="EMBL" id="BAVZ01000009">
    <property type="protein sequence ID" value="GAF08961.1"/>
    <property type="molecule type" value="Genomic_DNA"/>
</dbReference>
<gene>
    <name evidence="1" type="ORF">JCM16418_3072</name>
</gene>
<keyword evidence="2" id="KW-1185">Reference proteome</keyword>
<comment type="caution">
    <text evidence="1">The sequence shown here is derived from an EMBL/GenBank/DDBJ whole genome shotgun (WGS) entry which is preliminary data.</text>
</comment>